<evidence type="ECO:0000256" key="3">
    <source>
        <dbReference type="ARBA" id="ARBA00022752"/>
    </source>
</evidence>
<dbReference type="UniPathway" id="UPA00917"/>
<dbReference type="AlphaFoldDB" id="A0A0F7KKH1"/>
<proteinExistence type="predicted"/>
<organism evidence="5">
    <name type="scientific">Halogranum amylolyticum</name>
    <dbReference type="NCBI Taxonomy" id="660520"/>
    <lineage>
        <taxon>Archaea</taxon>
        <taxon>Methanobacteriati</taxon>
        <taxon>Methanobacteriota</taxon>
        <taxon>Stenosarchaea group</taxon>
        <taxon>Halobacteria</taxon>
        <taxon>Halobacteriales</taxon>
        <taxon>Haloferacaceae</taxon>
    </lineage>
</organism>
<name>A0A0F7KKH1_9EURY</name>
<reference evidence="6" key="3">
    <citation type="submission" date="2016-10" db="EMBL/GenBank/DDBJ databases">
        <authorList>
            <person name="de Groot N.N."/>
        </authorList>
    </citation>
    <scope>NUCLEOTIDE SEQUENCE [LARGE SCALE GENOMIC DNA]</scope>
    <source>
        <strain evidence="6">CGMCC 1.10121</strain>
    </source>
</reference>
<evidence type="ECO:0000313" key="7">
    <source>
        <dbReference type="Proteomes" id="UP000199126"/>
    </source>
</evidence>
<protein>
    <recommendedName>
        <fullName evidence="2">Poly(3-hydroxyalkanoate) polymerase subunit PhaE</fullName>
    </recommendedName>
</protein>
<dbReference type="EMBL" id="KP721801">
    <property type="protein sequence ID" value="AKH41063.1"/>
    <property type="molecule type" value="Genomic_DNA"/>
</dbReference>
<dbReference type="Pfam" id="PF09712">
    <property type="entry name" value="PHA_synth_III_E"/>
    <property type="match status" value="1"/>
</dbReference>
<sequence>MSNQNSEMYDPEKWSAFMENMNETFLDQLEQNVEAQAKFVETWMDAIDETAADDTLTEGLEGYARAYEVWMNAAETQFERASDVIEGEDVSAEEFRDIWLNAANESFKEVMSTSAFAAMTGQTVEDVLEFQQEVDKQAQETLHQLGFATEGDIAEVGERLVELERRQHNVEEKLDRVLEALEEDE</sequence>
<keyword evidence="3" id="KW-0583">PHB biosynthesis</keyword>
<comment type="pathway">
    <text evidence="1">Biopolymer metabolism; poly-(R)-3-hydroxybutanoate biosynthesis.</text>
</comment>
<dbReference type="GO" id="GO:0042619">
    <property type="term" value="P:poly-hydroxybutyrate biosynthetic process"/>
    <property type="evidence" value="ECO:0007669"/>
    <property type="project" value="UniProtKB-KW"/>
</dbReference>
<dbReference type="InterPro" id="IPR010123">
    <property type="entry name" value="PHA_synth_III_E"/>
</dbReference>
<feature type="coiled-coil region" evidence="4">
    <location>
        <begin position="153"/>
        <end position="180"/>
    </location>
</feature>
<dbReference type="OrthoDB" id="200001at2157"/>
<dbReference type="RefSeq" id="WP_089820630.1">
    <property type="nucleotide sequence ID" value="NZ_FODV01000001.1"/>
</dbReference>
<dbReference type="EMBL" id="FODV01000001">
    <property type="protein sequence ID" value="SEO23384.1"/>
    <property type="molecule type" value="Genomic_DNA"/>
</dbReference>
<gene>
    <name evidence="5" type="primary">phaE</name>
    <name evidence="6" type="ORF">SAMN04487948_101243</name>
</gene>
<evidence type="ECO:0000313" key="5">
    <source>
        <dbReference type="EMBL" id="AKH41063.1"/>
    </source>
</evidence>
<dbReference type="Proteomes" id="UP000199126">
    <property type="component" value="Unassembled WGS sequence"/>
</dbReference>
<keyword evidence="7" id="KW-1185">Reference proteome</keyword>
<accession>A0A0F7KKH1</accession>
<evidence type="ECO:0000313" key="6">
    <source>
        <dbReference type="EMBL" id="SEO23384.1"/>
    </source>
</evidence>
<keyword evidence="4" id="KW-0175">Coiled coil</keyword>
<reference evidence="5" key="1">
    <citation type="journal article" date="2015" name="Appl. Microbiol. Biotechnol.">
        <title>Poly(3-hydroxybutyrate-co-3-hydroxyvalerate) production by Haloarchaeon Halogranum amylolyticum.</title>
        <authorList>
            <person name="Zhao Y.X."/>
            <person name="Rao Z.M."/>
            <person name="Xue Y.F."/>
            <person name="Gong P."/>
            <person name="Ji Y.Z."/>
            <person name="Ma Y.H."/>
        </authorList>
    </citation>
    <scope>NUCLEOTIDE SEQUENCE</scope>
    <source>
        <strain evidence="5">TNN58</strain>
    </source>
</reference>
<evidence type="ECO:0000256" key="4">
    <source>
        <dbReference type="SAM" id="Coils"/>
    </source>
</evidence>
<reference evidence="7" key="2">
    <citation type="submission" date="2016-10" db="EMBL/GenBank/DDBJ databases">
        <authorList>
            <person name="Varghese N."/>
            <person name="Submissions S."/>
        </authorList>
    </citation>
    <scope>NUCLEOTIDE SEQUENCE [LARGE SCALE GENOMIC DNA]</scope>
    <source>
        <strain evidence="7">CGMCC 1.10121</strain>
    </source>
</reference>
<evidence type="ECO:0000256" key="2">
    <source>
        <dbReference type="ARBA" id="ARBA00019066"/>
    </source>
</evidence>
<evidence type="ECO:0000256" key="1">
    <source>
        <dbReference type="ARBA" id="ARBA00004683"/>
    </source>
</evidence>